<proteinExistence type="predicted"/>
<dbReference type="RefSeq" id="WP_164251015.1">
    <property type="nucleotide sequence ID" value="NZ_JAAGMA010001037.1"/>
</dbReference>
<reference evidence="2 3" key="1">
    <citation type="submission" date="2020-01" db="EMBL/GenBank/DDBJ databases">
        <title>Insect and environment-associated Actinomycetes.</title>
        <authorList>
            <person name="Currrie C."/>
            <person name="Chevrette M."/>
            <person name="Carlson C."/>
            <person name="Stubbendieck R."/>
            <person name="Wendt-Pienkowski E."/>
        </authorList>
    </citation>
    <scope>NUCLEOTIDE SEQUENCE [LARGE SCALE GENOMIC DNA]</scope>
    <source>
        <strain evidence="2 3">SID14163</strain>
    </source>
</reference>
<dbReference type="PANTHER" id="PTHR44103:SF1">
    <property type="entry name" value="PROPROTEIN CONVERTASE P"/>
    <property type="match status" value="1"/>
</dbReference>
<dbReference type="Gene3D" id="2.130.10.130">
    <property type="entry name" value="Integrin alpha, N-terminal"/>
    <property type="match status" value="1"/>
</dbReference>
<sequence length="139" mass="14080">ATEKSTGKLFLYKGNGNGTITGIGGRTEIGTGGWNGMNKVASPGDMNKDGKDDLVATEKSTGKLYLYKGNGNGLTSRTEIGTGGWNGISGLAAADFTGDGTGDIAAVESNTGETGKLYLYKGTGTGTLTTRTEIGTGGW</sequence>
<evidence type="ECO:0000313" key="2">
    <source>
        <dbReference type="EMBL" id="NEB14674.1"/>
    </source>
</evidence>
<dbReference type="PANTHER" id="PTHR44103">
    <property type="entry name" value="PROPROTEIN CONVERTASE P"/>
    <property type="match status" value="1"/>
</dbReference>
<gene>
    <name evidence="2" type="ORF">G3I32_38595</name>
</gene>
<keyword evidence="1" id="KW-0732">Signal</keyword>
<dbReference type="InterPro" id="IPR013517">
    <property type="entry name" value="FG-GAP"/>
</dbReference>
<feature type="non-terminal residue" evidence="2">
    <location>
        <position position="1"/>
    </location>
</feature>
<evidence type="ECO:0000313" key="3">
    <source>
        <dbReference type="Proteomes" id="UP000470446"/>
    </source>
</evidence>
<comment type="caution">
    <text evidence="2">The sequence shown here is derived from an EMBL/GenBank/DDBJ whole genome shotgun (WGS) entry which is preliminary data.</text>
</comment>
<dbReference type="Pfam" id="PF13517">
    <property type="entry name" value="FG-GAP_3"/>
    <property type="match status" value="1"/>
</dbReference>
<dbReference type="SUPFAM" id="SSF69318">
    <property type="entry name" value="Integrin alpha N-terminal domain"/>
    <property type="match status" value="1"/>
</dbReference>
<dbReference type="EMBL" id="JAAGMA010001037">
    <property type="protein sequence ID" value="NEB14674.1"/>
    <property type="molecule type" value="Genomic_DNA"/>
</dbReference>
<accession>A0A7K3PXF6</accession>
<dbReference type="InterPro" id="IPR028994">
    <property type="entry name" value="Integrin_alpha_N"/>
</dbReference>
<organism evidence="2 3">
    <name type="scientific">Streptomyces coelicoflavus</name>
    <dbReference type="NCBI Taxonomy" id="285562"/>
    <lineage>
        <taxon>Bacteria</taxon>
        <taxon>Bacillati</taxon>
        <taxon>Actinomycetota</taxon>
        <taxon>Actinomycetes</taxon>
        <taxon>Kitasatosporales</taxon>
        <taxon>Streptomycetaceae</taxon>
        <taxon>Streptomyces</taxon>
    </lineage>
</organism>
<dbReference type="Proteomes" id="UP000470446">
    <property type="component" value="Unassembled WGS sequence"/>
</dbReference>
<evidence type="ECO:0000256" key="1">
    <source>
        <dbReference type="ARBA" id="ARBA00022729"/>
    </source>
</evidence>
<dbReference type="AlphaFoldDB" id="A0A7K3PXF6"/>
<protein>
    <submittedName>
        <fullName evidence="2">VCBS repeat-containing protein</fullName>
    </submittedName>
</protein>
<name>A0A7K3PXF6_9ACTN</name>